<dbReference type="RefSeq" id="WP_042159803.1">
    <property type="nucleotide sequence ID" value="NZ_BBNO01000008.1"/>
</dbReference>
<evidence type="ECO:0000313" key="3">
    <source>
        <dbReference type="Proteomes" id="UP000048965"/>
    </source>
</evidence>
<proteinExistence type="predicted"/>
<dbReference type="EMBL" id="BBNO01000008">
    <property type="protein sequence ID" value="GAO11634.1"/>
    <property type="molecule type" value="Genomic_DNA"/>
</dbReference>
<feature type="transmembrane region" description="Helical" evidence="1">
    <location>
        <begin position="59"/>
        <end position="78"/>
    </location>
</feature>
<accession>A0A0P4REK6</accession>
<comment type="caution">
    <text evidence="2">The sequence shown here is derived from an EMBL/GenBank/DDBJ whole genome shotgun (WGS) entry which is preliminary data.</text>
</comment>
<evidence type="ECO:0000256" key="1">
    <source>
        <dbReference type="SAM" id="Phobius"/>
    </source>
</evidence>
<sequence length="162" mass="16951">MSGLLNIVVITAAVALVFVRQFRAQRVTSESKTCWLIPLVLTVMAVREPGLRDPAHHTASAALLGVEVLIGLACGVGWARTTRIWSDAEGVVWTKGGWAAAGVWLCGLVLRLALLGVAAAMGVHQGSAATMLSVAAMLLTRGGATLWPAQAVQQKYRVPVAG</sequence>
<evidence type="ECO:0000313" key="2">
    <source>
        <dbReference type="EMBL" id="GAO11634.1"/>
    </source>
</evidence>
<name>A0A0P4REK6_9ACTN</name>
<keyword evidence="1" id="KW-0472">Membrane</keyword>
<gene>
    <name evidence="2" type="ORF">TPA0598_08_05450</name>
</gene>
<reference evidence="3" key="1">
    <citation type="submission" date="2014-09" db="EMBL/GenBank/DDBJ databases">
        <title>Whole genome shotgun sequence of Streptomyces sp. NBRC 110027.</title>
        <authorList>
            <person name="Komaki H."/>
            <person name="Ichikawa N."/>
            <person name="Katano-Makiyama Y."/>
            <person name="Hosoyama A."/>
            <person name="Hashimoto M."/>
            <person name="Uohara A."/>
            <person name="Kitahashi Y."/>
            <person name="Ohji S."/>
            <person name="Kimura A."/>
            <person name="Yamazoe A."/>
            <person name="Igarashi Y."/>
            <person name="Fujita N."/>
        </authorList>
    </citation>
    <scope>NUCLEOTIDE SEQUENCE [LARGE SCALE GENOMIC DNA]</scope>
    <source>
        <strain evidence="3">NBRC 110027</strain>
    </source>
</reference>
<dbReference type="Proteomes" id="UP000048965">
    <property type="component" value="Unassembled WGS sequence"/>
</dbReference>
<dbReference type="OrthoDB" id="3872634at2"/>
<keyword evidence="1" id="KW-0812">Transmembrane</keyword>
<organism evidence="2 3">
    <name type="scientific">Streptomyces lydicamycinicus</name>
    <dbReference type="NCBI Taxonomy" id="1546107"/>
    <lineage>
        <taxon>Bacteria</taxon>
        <taxon>Bacillati</taxon>
        <taxon>Actinomycetota</taxon>
        <taxon>Actinomycetes</taxon>
        <taxon>Kitasatosporales</taxon>
        <taxon>Streptomycetaceae</taxon>
        <taxon>Streptomyces</taxon>
    </lineage>
</organism>
<protein>
    <submittedName>
        <fullName evidence="2">Integral membrane protein</fullName>
    </submittedName>
</protein>
<feature type="transmembrane region" description="Helical" evidence="1">
    <location>
        <begin position="98"/>
        <end position="121"/>
    </location>
</feature>
<dbReference type="AlphaFoldDB" id="A0A0P4REK6"/>
<reference evidence="2 3" key="2">
    <citation type="journal article" date="2015" name="Stand. Genomic Sci.">
        <title>Draft genome sequence of marine-derived Streptomyces sp. TP-A0598, a producer of anti-MRSA antibiotic lydicamycins.</title>
        <authorList>
            <person name="Komaki H."/>
            <person name="Ichikawa N."/>
            <person name="Hosoyama A."/>
            <person name="Fujita N."/>
            <person name="Igarashi Y."/>
        </authorList>
    </citation>
    <scope>NUCLEOTIDE SEQUENCE [LARGE SCALE GENOMIC DNA]</scope>
    <source>
        <strain evidence="2 3">NBRC 110027</strain>
    </source>
</reference>
<keyword evidence="1" id="KW-1133">Transmembrane helix</keyword>
<keyword evidence="3" id="KW-1185">Reference proteome</keyword>